<evidence type="ECO:0000256" key="2">
    <source>
        <dbReference type="ARBA" id="ARBA00022679"/>
    </source>
</evidence>
<accession>A0A382LEL7</accession>
<evidence type="ECO:0000313" key="5">
    <source>
        <dbReference type="EMBL" id="SVC35096.1"/>
    </source>
</evidence>
<dbReference type="InterPro" id="IPR052700">
    <property type="entry name" value="Carb_kinase_PfkB-like"/>
</dbReference>
<dbReference type="PANTHER" id="PTHR43320">
    <property type="entry name" value="SUGAR KINASE"/>
    <property type="match status" value="1"/>
</dbReference>
<sequence>NKILKELHGLSTKISSGGSAANTIHGLSILGGETYYIGRVANDVYGKHYVEDMRSCGVSFSGTGNSLSDTGTCVILVTPDSERTMLTHLGASSLLHPDNVDEKVIKNAGMVYIEGYLWTGEDTCNAAEKLCKIAKKNKTPVAFTLSDAFIVNSFKKRLIDFIRQNVDILFCNDIEAKAMAETEDTQEAFDALKGMVETVFVTRGENGSWASNPTEEKITVNVFPTKAVDATGAGDLFAAGALYGIIRNYSLKDSAIIGSYCASKVVSHMGGRMPVGSDVNAEKIIQKYQKL</sequence>
<name>A0A382LEL7_9ZZZZ</name>
<dbReference type="InterPro" id="IPR029056">
    <property type="entry name" value="Ribokinase-like"/>
</dbReference>
<evidence type="ECO:0000259" key="4">
    <source>
        <dbReference type="Pfam" id="PF00294"/>
    </source>
</evidence>
<dbReference type="SUPFAM" id="SSF53613">
    <property type="entry name" value="Ribokinase-like"/>
    <property type="match status" value="1"/>
</dbReference>
<dbReference type="PANTHER" id="PTHR43320:SF3">
    <property type="entry name" value="CARBOHYDRATE KINASE PFKB DOMAIN-CONTAINING PROTEIN"/>
    <property type="match status" value="1"/>
</dbReference>
<organism evidence="5">
    <name type="scientific">marine metagenome</name>
    <dbReference type="NCBI Taxonomy" id="408172"/>
    <lineage>
        <taxon>unclassified sequences</taxon>
        <taxon>metagenomes</taxon>
        <taxon>ecological metagenomes</taxon>
    </lineage>
</organism>
<comment type="similarity">
    <text evidence="1">Belongs to the carbohydrate kinase PfkB family.</text>
</comment>
<dbReference type="GO" id="GO:0016301">
    <property type="term" value="F:kinase activity"/>
    <property type="evidence" value="ECO:0007669"/>
    <property type="project" value="UniProtKB-KW"/>
</dbReference>
<keyword evidence="2" id="KW-0808">Transferase</keyword>
<gene>
    <name evidence="5" type="ORF">METZ01_LOCUS287950</name>
</gene>
<dbReference type="AlphaFoldDB" id="A0A382LEL7"/>
<evidence type="ECO:0000256" key="1">
    <source>
        <dbReference type="ARBA" id="ARBA00010688"/>
    </source>
</evidence>
<evidence type="ECO:0000256" key="3">
    <source>
        <dbReference type="ARBA" id="ARBA00022777"/>
    </source>
</evidence>
<feature type="domain" description="Carbohydrate kinase PfkB" evidence="4">
    <location>
        <begin position="11"/>
        <end position="272"/>
    </location>
</feature>
<reference evidence="5" key="1">
    <citation type="submission" date="2018-05" db="EMBL/GenBank/DDBJ databases">
        <authorList>
            <person name="Lanie J.A."/>
            <person name="Ng W.-L."/>
            <person name="Kazmierczak K.M."/>
            <person name="Andrzejewski T.M."/>
            <person name="Davidsen T.M."/>
            <person name="Wayne K.J."/>
            <person name="Tettelin H."/>
            <person name="Glass J.I."/>
            <person name="Rusch D."/>
            <person name="Podicherti R."/>
            <person name="Tsui H.-C.T."/>
            <person name="Winkler M.E."/>
        </authorList>
    </citation>
    <scope>NUCLEOTIDE SEQUENCE</scope>
</reference>
<dbReference type="Gene3D" id="3.40.1190.20">
    <property type="match status" value="1"/>
</dbReference>
<dbReference type="Pfam" id="PF00294">
    <property type="entry name" value="PfkB"/>
    <property type="match status" value="1"/>
</dbReference>
<protein>
    <recommendedName>
        <fullName evidence="4">Carbohydrate kinase PfkB domain-containing protein</fullName>
    </recommendedName>
</protein>
<keyword evidence="3" id="KW-0418">Kinase</keyword>
<dbReference type="CDD" id="cd01168">
    <property type="entry name" value="adenosine_kinase"/>
    <property type="match status" value="1"/>
</dbReference>
<proteinExistence type="inferred from homology"/>
<dbReference type="InterPro" id="IPR011611">
    <property type="entry name" value="PfkB_dom"/>
</dbReference>
<dbReference type="EMBL" id="UINC01086536">
    <property type="protein sequence ID" value="SVC35096.1"/>
    <property type="molecule type" value="Genomic_DNA"/>
</dbReference>
<feature type="non-terminal residue" evidence="5">
    <location>
        <position position="1"/>
    </location>
</feature>